<dbReference type="CDD" id="cd03139">
    <property type="entry name" value="GATase1_PfpI_2"/>
    <property type="match status" value="1"/>
</dbReference>
<dbReference type="Gene3D" id="3.40.50.880">
    <property type="match status" value="1"/>
</dbReference>
<dbReference type="GO" id="GO:0016740">
    <property type="term" value="F:transferase activity"/>
    <property type="evidence" value="ECO:0007669"/>
    <property type="project" value="UniProtKB-KW"/>
</dbReference>
<dbReference type="PANTHER" id="PTHR43130">
    <property type="entry name" value="ARAC-FAMILY TRANSCRIPTIONAL REGULATOR"/>
    <property type="match status" value="1"/>
</dbReference>
<keyword evidence="3" id="KW-0315">Glutamine amidotransferase</keyword>
<feature type="signal peptide" evidence="1">
    <location>
        <begin position="1"/>
        <end position="21"/>
    </location>
</feature>
<feature type="domain" description="DJ-1/PfpI" evidence="2">
    <location>
        <begin position="33"/>
        <end position="207"/>
    </location>
</feature>
<dbReference type="InterPro" id="IPR052158">
    <property type="entry name" value="INH-QAR"/>
</dbReference>
<dbReference type="Pfam" id="PF01965">
    <property type="entry name" value="DJ-1_PfpI"/>
    <property type="match status" value="1"/>
</dbReference>
<keyword evidence="1" id="KW-0732">Signal</keyword>
<keyword evidence="3" id="KW-0808">Transferase</keyword>
<evidence type="ECO:0000259" key="2">
    <source>
        <dbReference type="Pfam" id="PF01965"/>
    </source>
</evidence>
<sequence>MRFPRLTAMAALLVSSTAACAAEVPPLPVNFGVLVFPAFQALDVFGPLDTLNMLSTLFKTNLYIIAETLDPVSTKTRSASMNTTGSNFGESIVPTHTFANPPALDVLIIPGGAGTRAGTLLDPAREYIKATFPTLQYLLTVCTGSALAASTGILDGKNATSNKAAWVWATGQGPNVNWVPRARWTVDGNVWTTSGVAAGMDGTFAFVKAVYGEEAFVWIRNKVEYMPQEDSHVDPWGEFYNTTWPIVS</sequence>
<dbReference type="EMBL" id="ML119171">
    <property type="protein sequence ID" value="RPB07951.1"/>
    <property type="molecule type" value="Genomic_DNA"/>
</dbReference>
<accession>A0A3N4KHW1</accession>
<organism evidence="3 4">
    <name type="scientific">Morchella conica CCBAS932</name>
    <dbReference type="NCBI Taxonomy" id="1392247"/>
    <lineage>
        <taxon>Eukaryota</taxon>
        <taxon>Fungi</taxon>
        <taxon>Dikarya</taxon>
        <taxon>Ascomycota</taxon>
        <taxon>Pezizomycotina</taxon>
        <taxon>Pezizomycetes</taxon>
        <taxon>Pezizales</taxon>
        <taxon>Morchellaceae</taxon>
        <taxon>Morchella</taxon>
    </lineage>
</organism>
<dbReference type="OrthoDB" id="543156at2759"/>
<evidence type="ECO:0000256" key="1">
    <source>
        <dbReference type="SAM" id="SignalP"/>
    </source>
</evidence>
<dbReference type="SUPFAM" id="SSF52317">
    <property type="entry name" value="Class I glutamine amidotransferase-like"/>
    <property type="match status" value="1"/>
</dbReference>
<proteinExistence type="predicted"/>
<dbReference type="Proteomes" id="UP000277580">
    <property type="component" value="Unassembled WGS sequence"/>
</dbReference>
<dbReference type="InterPro" id="IPR029062">
    <property type="entry name" value="Class_I_gatase-like"/>
</dbReference>
<gene>
    <name evidence="3" type="ORF">P167DRAFT_549313</name>
</gene>
<reference evidence="3 4" key="1">
    <citation type="journal article" date="2018" name="Nat. Ecol. Evol.">
        <title>Pezizomycetes genomes reveal the molecular basis of ectomycorrhizal truffle lifestyle.</title>
        <authorList>
            <person name="Murat C."/>
            <person name="Payen T."/>
            <person name="Noel B."/>
            <person name="Kuo A."/>
            <person name="Morin E."/>
            <person name="Chen J."/>
            <person name="Kohler A."/>
            <person name="Krizsan K."/>
            <person name="Balestrini R."/>
            <person name="Da Silva C."/>
            <person name="Montanini B."/>
            <person name="Hainaut M."/>
            <person name="Levati E."/>
            <person name="Barry K.W."/>
            <person name="Belfiori B."/>
            <person name="Cichocki N."/>
            <person name="Clum A."/>
            <person name="Dockter R.B."/>
            <person name="Fauchery L."/>
            <person name="Guy J."/>
            <person name="Iotti M."/>
            <person name="Le Tacon F."/>
            <person name="Lindquist E.A."/>
            <person name="Lipzen A."/>
            <person name="Malagnac F."/>
            <person name="Mello A."/>
            <person name="Molinier V."/>
            <person name="Miyauchi S."/>
            <person name="Poulain J."/>
            <person name="Riccioni C."/>
            <person name="Rubini A."/>
            <person name="Sitrit Y."/>
            <person name="Splivallo R."/>
            <person name="Traeger S."/>
            <person name="Wang M."/>
            <person name="Zifcakova L."/>
            <person name="Wipf D."/>
            <person name="Zambonelli A."/>
            <person name="Paolocci F."/>
            <person name="Nowrousian M."/>
            <person name="Ottonello S."/>
            <person name="Baldrian P."/>
            <person name="Spatafora J.W."/>
            <person name="Henrissat B."/>
            <person name="Nagy L.G."/>
            <person name="Aury J.M."/>
            <person name="Wincker P."/>
            <person name="Grigoriev I.V."/>
            <person name="Bonfante P."/>
            <person name="Martin F.M."/>
        </authorList>
    </citation>
    <scope>NUCLEOTIDE SEQUENCE [LARGE SCALE GENOMIC DNA]</scope>
    <source>
        <strain evidence="3 4">CCBAS932</strain>
    </source>
</reference>
<feature type="chain" id="PRO_5018188077" evidence="1">
    <location>
        <begin position="22"/>
        <end position="248"/>
    </location>
</feature>
<dbReference type="STRING" id="1392247.A0A3N4KHW1"/>
<protein>
    <submittedName>
        <fullName evidence="3">Class I glutamine amidotransferase-like protein</fullName>
    </submittedName>
</protein>
<dbReference type="PROSITE" id="PS51257">
    <property type="entry name" value="PROKAR_LIPOPROTEIN"/>
    <property type="match status" value="1"/>
</dbReference>
<dbReference type="PANTHER" id="PTHR43130:SF15">
    <property type="entry name" value="THIJ_PFPI FAMILY PROTEIN (AFU_ORTHOLOGUE AFUA_5G14240)"/>
    <property type="match status" value="1"/>
</dbReference>
<evidence type="ECO:0000313" key="3">
    <source>
        <dbReference type="EMBL" id="RPB07951.1"/>
    </source>
</evidence>
<dbReference type="InterPro" id="IPR002818">
    <property type="entry name" value="DJ-1/PfpI"/>
</dbReference>
<evidence type="ECO:0000313" key="4">
    <source>
        <dbReference type="Proteomes" id="UP000277580"/>
    </source>
</evidence>
<dbReference type="InParanoid" id="A0A3N4KHW1"/>
<dbReference type="AlphaFoldDB" id="A0A3N4KHW1"/>
<name>A0A3N4KHW1_9PEZI</name>
<keyword evidence="4" id="KW-1185">Reference proteome</keyword>